<dbReference type="PANTHER" id="PTHR30372">
    <property type="entry name" value="LIPID-A-DISACCHARIDE SYNTHASE"/>
    <property type="match status" value="1"/>
</dbReference>
<evidence type="ECO:0000256" key="5">
    <source>
        <dbReference type="ARBA" id="ARBA00022556"/>
    </source>
</evidence>
<protein>
    <recommendedName>
        <fullName evidence="3 10">Lipid-A-disaccharide synthase</fullName>
        <ecNumber evidence="2 10">2.4.1.182</ecNumber>
    </recommendedName>
</protein>
<evidence type="ECO:0000313" key="12">
    <source>
        <dbReference type="Proteomes" id="UP000245462"/>
    </source>
</evidence>
<gene>
    <name evidence="11" type="ORF">C7382_11626</name>
</gene>
<dbReference type="InterPro" id="IPR003835">
    <property type="entry name" value="Glyco_trans_19"/>
</dbReference>
<dbReference type="OrthoDB" id="9801642at2"/>
<evidence type="ECO:0000256" key="8">
    <source>
        <dbReference type="ARBA" id="ARBA00023098"/>
    </source>
</evidence>
<dbReference type="PANTHER" id="PTHR30372:SF4">
    <property type="entry name" value="LIPID-A-DISACCHARIDE SYNTHASE, MITOCHONDRIAL-RELATED"/>
    <property type="match status" value="1"/>
</dbReference>
<dbReference type="EC" id="2.4.1.182" evidence="2 10"/>
<keyword evidence="8" id="KW-0443">Lipid metabolism</keyword>
<keyword evidence="12" id="KW-1185">Reference proteome</keyword>
<evidence type="ECO:0000256" key="10">
    <source>
        <dbReference type="NCBIfam" id="TIGR00215"/>
    </source>
</evidence>
<dbReference type="SUPFAM" id="SSF53756">
    <property type="entry name" value="UDP-Glycosyltransferase/glycogen phosphorylase"/>
    <property type="match status" value="1"/>
</dbReference>
<comment type="caution">
    <text evidence="11">The sequence shown here is derived from an EMBL/GenBank/DDBJ whole genome shotgun (WGS) entry which is preliminary data.</text>
</comment>
<evidence type="ECO:0000256" key="1">
    <source>
        <dbReference type="ARBA" id="ARBA00002056"/>
    </source>
</evidence>
<dbReference type="RefSeq" id="WP_116679871.1">
    <property type="nucleotide sequence ID" value="NZ_JBGXZY010000014.1"/>
</dbReference>
<dbReference type="EMBL" id="QEKY01000016">
    <property type="protein sequence ID" value="PVZ08042.1"/>
    <property type="molecule type" value="Genomic_DNA"/>
</dbReference>
<evidence type="ECO:0000313" key="11">
    <source>
        <dbReference type="EMBL" id="PVZ08042.1"/>
    </source>
</evidence>
<dbReference type="Pfam" id="PF02684">
    <property type="entry name" value="LpxB"/>
    <property type="match status" value="1"/>
</dbReference>
<dbReference type="NCBIfam" id="TIGR00215">
    <property type="entry name" value="lpxB"/>
    <property type="match status" value="1"/>
</dbReference>
<dbReference type="GO" id="GO:0016020">
    <property type="term" value="C:membrane"/>
    <property type="evidence" value="ECO:0007669"/>
    <property type="project" value="GOC"/>
</dbReference>
<keyword evidence="5" id="KW-0441">Lipid A biosynthesis</keyword>
<dbReference type="AlphaFoldDB" id="A0A2U1F7A9"/>
<keyword evidence="4" id="KW-0444">Lipid biosynthesis</keyword>
<dbReference type="Proteomes" id="UP000245462">
    <property type="component" value="Unassembled WGS sequence"/>
</dbReference>
<dbReference type="GeneID" id="94551335"/>
<comment type="catalytic activity">
    <reaction evidence="9">
        <text>a lipid X + a UDP-2-N,3-O-bis[(3R)-3-hydroxyacyl]-alpha-D-glucosamine = a lipid A disaccharide + UDP + H(+)</text>
        <dbReference type="Rhea" id="RHEA:67828"/>
        <dbReference type="ChEBI" id="CHEBI:15378"/>
        <dbReference type="ChEBI" id="CHEBI:58223"/>
        <dbReference type="ChEBI" id="CHEBI:137748"/>
        <dbReference type="ChEBI" id="CHEBI:176338"/>
        <dbReference type="ChEBI" id="CHEBI:176343"/>
        <dbReference type="EC" id="2.4.1.182"/>
    </reaction>
</comment>
<evidence type="ECO:0000256" key="9">
    <source>
        <dbReference type="ARBA" id="ARBA00048975"/>
    </source>
</evidence>
<evidence type="ECO:0000256" key="2">
    <source>
        <dbReference type="ARBA" id="ARBA00012687"/>
    </source>
</evidence>
<reference evidence="11 12" key="1">
    <citation type="submission" date="2018-04" db="EMBL/GenBank/DDBJ databases">
        <title>Genomic Encyclopedia of Type Strains, Phase IV (KMG-IV): sequencing the most valuable type-strain genomes for metagenomic binning, comparative biology and taxonomic classification.</title>
        <authorList>
            <person name="Goeker M."/>
        </authorList>
    </citation>
    <scope>NUCLEOTIDE SEQUENCE [LARGE SCALE GENOMIC DNA]</scope>
    <source>
        <strain evidence="11 12">DSM 28520</strain>
    </source>
</reference>
<sequence>MRYFIIAGEASGDLHAANLVRALKEHDPEAAFAFMGGEMLTEATGIDPITHYREVAFMGIIPVLTHLGAIRRAGKRVQEEMQAFSPDVVIAVDYPGFNMRYVLPFVREQLGKPLVYYISPKVWAWKSWRFKTLKKYVDLMLCILPFEQEFFAKHNFPIVYVGNPCYDAVAPFIRPTICEQEQAVRESRQVALLCGSRQHEVKENLPLMLRVMKHFPDYSPVIAGAPGLTAEDYAPYIRGYNVPIVFGQTYQILRESKAALVTSGTATLETALIGTPQVVCYHVGGGRLANFVFDRFFTTPFISLTNLIAGEAIVPELFGGLFTEERLVSHLSLLLDNASPERASQLSGYELIRTRIGRGNTSRQAAQAILTRFSKK</sequence>
<evidence type="ECO:0000256" key="4">
    <source>
        <dbReference type="ARBA" id="ARBA00022516"/>
    </source>
</evidence>
<dbReference type="GO" id="GO:0009245">
    <property type="term" value="P:lipid A biosynthetic process"/>
    <property type="evidence" value="ECO:0007669"/>
    <property type="project" value="UniProtKB-UniRule"/>
</dbReference>
<comment type="function">
    <text evidence="1">Condensation of UDP-2,3-diacylglucosamine and 2,3-diacylglucosamine-1-phosphate to form lipid A disaccharide, a precursor of lipid A, a phosphorylated glycolipid that anchors the lipopolysaccharide to the outer membrane of the cell.</text>
</comment>
<evidence type="ECO:0000256" key="6">
    <source>
        <dbReference type="ARBA" id="ARBA00022676"/>
    </source>
</evidence>
<keyword evidence="7" id="KW-0808">Transferase</keyword>
<dbReference type="GO" id="GO:0008915">
    <property type="term" value="F:lipid-A-disaccharide synthase activity"/>
    <property type="evidence" value="ECO:0007669"/>
    <property type="project" value="UniProtKB-UniRule"/>
</dbReference>
<proteinExistence type="predicted"/>
<keyword evidence="6" id="KW-0328">Glycosyltransferase</keyword>
<evidence type="ECO:0000256" key="3">
    <source>
        <dbReference type="ARBA" id="ARBA00020902"/>
    </source>
</evidence>
<dbReference type="GO" id="GO:0005543">
    <property type="term" value="F:phospholipid binding"/>
    <property type="evidence" value="ECO:0007669"/>
    <property type="project" value="TreeGrafter"/>
</dbReference>
<evidence type="ECO:0000256" key="7">
    <source>
        <dbReference type="ARBA" id="ARBA00022679"/>
    </source>
</evidence>
<name>A0A2U1F7A9_9PORP</name>
<accession>A0A2U1F7A9</accession>
<organism evidence="11 12">
    <name type="scientific">Porphyromonas loveana</name>
    <dbReference type="NCBI Taxonomy" id="1884669"/>
    <lineage>
        <taxon>Bacteria</taxon>
        <taxon>Pseudomonadati</taxon>
        <taxon>Bacteroidota</taxon>
        <taxon>Bacteroidia</taxon>
        <taxon>Bacteroidales</taxon>
        <taxon>Porphyromonadaceae</taxon>
        <taxon>Porphyromonas</taxon>
    </lineage>
</organism>